<keyword evidence="1" id="KW-0472">Membrane</keyword>
<dbReference type="InParanoid" id="D6TM89"/>
<proteinExistence type="predicted"/>
<dbReference type="EMBL" id="ADVG01000002">
    <property type="protein sequence ID" value="EFH86889.1"/>
    <property type="molecule type" value="Genomic_DNA"/>
</dbReference>
<dbReference type="STRING" id="485913.Krac_8206"/>
<name>D6TM89_KTERA</name>
<keyword evidence="3" id="KW-1185">Reference proteome</keyword>
<reference evidence="2 3" key="1">
    <citation type="journal article" date="2011" name="Stand. Genomic Sci.">
        <title>Non-contiguous finished genome sequence and contextual data of the filamentous soil bacterium Ktedonobacter racemifer type strain (SOSP1-21).</title>
        <authorList>
            <person name="Chang Y.J."/>
            <person name="Land M."/>
            <person name="Hauser L."/>
            <person name="Chertkov O."/>
            <person name="Del Rio T.G."/>
            <person name="Nolan M."/>
            <person name="Copeland A."/>
            <person name="Tice H."/>
            <person name="Cheng J.F."/>
            <person name="Lucas S."/>
            <person name="Han C."/>
            <person name="Goodwin L."/>
            <person name="Pitluck S."/>
            <person name="Ivanova N."/>
            <person name="Ovchinikova G."/>
            <person name="Pati A."/>
            <person name="Chen A."/>
            <person name="Palaniappan K."/>
            <person name="Mavromatis K."/>
            <person name="Liolios K."/>
            <person name="Brettin T."/>
            <person name="Fiebig A."/>
            <person name="Rohde M."/>
            <person name="Abt B."/>
            <person name="Goker M."/>
            <person name="Detter J.C."/>
            <person name="Woyke T."/>
            <person name="Bristow J."/>
            <person name="Eisen J.A."/>
            <person name="Markowitz V."/>
            <person name="Hugenholtz P."/>
            <person name="Kyrpides N.C."/>
            <person name="Klenk H.P."/>
            <person name="Lapidus A."/>
        </authorList>
    </citation>
    <scope>NUCLEOTIDE SEQUENCE [LARGE SCALE GENOMIC DNA]</scope>
    <source>
        <strain evidence="3">DSM 44963</strain>
    </source>
</reference>
<feature type="transmembrane region" description="Helical" evidence="1">
    <location>
        <begin position="55"/>
        <end position="77"/>
    </location>
</feature>
<organism evidence="2 3">
    <name type="scientific">Ktedonobacter racemifer DSM 44963</name>
    <dbReference type="NCBI Taxonomy" id="485913"/>
    <lineage>
        <taxon>Bacteria</taxon>
        <taxon>Bacillati</taxon>
        <taxon>Chloroflexota</taxon>
        <taxon>Ktedonobacteria</taxon>
        <taxon>Ktedonobacterales</taxon>
        <taxon>Ktedonobacteraceae</taxon>
        <taxon>Ktedonobacter</taxon>
    </lineage>
</organism>
<dbReference type="OrthoDB" id="5184060at2"/>
<protein>
    <submittedName>
        <fullName evidence="2">Integral-membrane protein</fullName>
    </submittedName>
</protein>
<dbReference type="Proteomes" id="UP000004508">
    <property type="component" value="Unassembled WGS sequence"/>
</dbReference>
<evidence type="ECO:0000313" key="2">
    <source>
        <dbReference type="EMBL" id="EFH86889.1"/>
    </source>
</evidence>
<gene>
    <name evidence="2" type="ORF">Krac_8206</name>
</gene>
<feature type="transmembrane region" description="Helical" evidence="1">
    <location>
        <begin position="134"/>
        <end position="153"/>
    </location>
</feature>
<accession>D6TM89</accession>
<evidence type="ECO:0000313" key="3">
    <source>
        <dbReference type="Proteomes" id="UP000004508"/>
    </source>
</evidence>
<keyword evidence="1" id="KW-1133">Transmembrane helix</keyword>
<comment type="caution">
    <text evidence="2">The sequence shown here is derived from an EMBL/GenBank/DDBJ whole genome shotgun (WGS) entry which is preliminary data.</text>
</comment>
<dbReference type="RefSeq" id="WP_007911575.1">
    <property type="nucleotide sequence ID" value="NZ_ADVG01000002.1"/>
</dbReference>
<sequence length="154" mass="16419">MNLLLFLLVAATTINGLLAGLNVDTALVKLPARRRIGVVAYATFARGNDLGNGLLVYPLLGIGAALLTVLATLFAFVSHTRMEVVLSLSVAALLSVLHAFATSRAAPIMLSLKNAPDDEALLAAKLDRFARWHALRATLQVVAFFVLLWTLVVA</sequence>
<feature type="transmembrane region" description="Helical" evidence="1">
    <location>
        <begin position="84"/>
        <end position="101"/>
    </location>
</feature>
<dbReference type="AlphaFoldDB" id="D6TM89"/>
<evidence type="ECO:0000256" key="1">
    <source>
        <dbReference type="SAM" id="Phobius"/>
    </source>
</evidence>
<keyword evidence="1" id="KW-0812">Transmembrane</keyword>